<proteinExistence type="predicted"/>
<name>A0ACC2ACG9_DIPCM</name>
<dbReference type="Proteomes" id="UP001162992">
    <property type="component" value="Chromosome 22"/>
</dbReference>
<dbReference type="EMBL" id="CM055113">
    <property type="protein sequence ID" value="KAJ7515264.1"/>
    <property type="molecule type" value="Genomic_DNA"/>
</dbReference>
<evidence type="ECO:0000313" key="2">
    <source>
        <dbReference type="Proteomes" id="UP001162992"/>
    </source>
</evidence>
<evidence type="ECO:0000313" key="1">
    <source>
        <dbReference type="EMBL" id="KAJ7515264.1"/>
    </source>
</evidence>
<accession>A0ACC2ACG9</accession>
<sequence length="223" mass="24792">MSISFKLGDTVPDFTADSTLGPIHFYDYIEGHWTVLFSHPSDFTPVCTSELGTVGIFLPEFEKRGVKVLALSCNDLNSHMGWIADIVSYSPKANITYPILADPDRELAIKFGMLDPAERDSEGLPLTARVVFIIGPDKRIKLSFLYPATTGRNFTEVLRVIDSLQLTAKHNVATPVHWKWGDKCMVSPSVSDEEARQVFPEGFESVQVPSGKGYMRLTPQPDL</sequence>
<reference evidence="2" key="1">
    <citation type="journal article" date="2024" name="Proc. Natl. Acad. Sci. U.S.A.">
        <title>Extraordinary preservation of gene collinearity over three hundred million years revealed in homosporous lycophytes.</title>
        <authorList>
            <person name="Li C."/>
            <person name="Wickell D."/>
            <person name="Kuo L.Y."/>
            <person name="Chen X."/>
            <person name="Nie B."/>
            <person name="Liao X."/>
            <person name="Peng D."/>
            <person name="Ji J."/>
            <person name="Jenkins J."/>
            <person name="Williams M."/>
            <person name="Shu S."/>
            <person name="Plott C."/>
            <person name="Barry K."/>
            <person name="Rajasekar S."/>
            <person name="Grimwood J."/>
            <person name="Han X."/>
            <person name="Sun S."/>
            <person name="Hou Z."/>
            <person name="He W."/>
            <person name="Dai G."/>
            <person name="Sun C."/>
            <person name="Schmutz J."/>
            <person name="Leebens-Mack J.H."/>
            <person name="Li F.W."/>
            <person name="Wang L."/>
        </authorList>
    </citation>
    <scope>NUCLEOTIDE SEQUENCE [LARGE SCALE GENOMIC DNA]</scope>
    <source>
        <strain evidence="2">cv. PW_Plant_1</strain>
    </source>
</reference>
<organism evidence="1 2">
    <name type="scientific">Diphasiastrum complanatum</name>
    <name type="common">Issler's clubmoss</name>
    <name type="synonym">Lycopodium complanatum</name>
    <dbReference type="NCBI Taxonomy" id="34168"/>
    <lineage>
        <taxon>Eukaryota</taxon>
        <taxon>Viridiplantae</taxon>
        <taxon>Streptophyta</taxon>
        <taxon>Embryophyta</taxon>
        <taxon>Tracheophyta</taxon>
        <taxon>Lycopodiopsida</taxon>
        <taxon>Lycopodiales</taxon>
        <taxon>Lycopodiaceae</taxon>
        <taxon>Lycopodioideae</taxon>
        <taxon>Diphasiastrum</taxon>
    </lineage>
</organism>
<gene>
    <name evidence="1" type="ORF">O6H91_22G008200</name>
</gene>
<keyword evidence="2" id="KW-1185">Reference proteome</keyword>
<comment type="caution">
    <text evidence="1">The sequence shown here is derived from an EMBL/GenBank/DDBJ whole genome shotgun (WGS) entry which is preliminary data.</text>
</comment>
<protein>
    <submittedName>
        <fullName evidence="1">Uncharacterized protein</fullName>
    </submittedName>
</protein>